<dbReference type="SUPFAM" id="SSF49503">
    <property type="entry name" value="Cupredoxins"/>
    <property type="match status" value="3"/>
</dbReference>
<dbReference type="PROSITE" id="PS51895">
    <property type="entry name" value="AA1"/>
    <property type="match status" value="1"/>
</dbReference>
<evidence type="ECO:0000313" key="17">
    <source>
        <dbReference type="EMBL" id="KAK8072653.1"/>
    </source>
</evidence>
<evidence type="ECO:0000256" key="7">
    <source>
        <dbReference type="ARBA" id="ARBA00022723"/>
    </source>
</evidence>
<evidence type="ECO:0000256" key="11">
    <source>
        <dbReference type="ARBA" id="ARBA00023157"/>
    </source>
</evidence>
<evidence type="ECO:0000256" key="12">
    <source>
        <dbReference type="ARBA" id="ARBA00023180"/>
    </source>
</evidence>
<keyword evidence="8 15" id="KW-0732">Signal</keyword>
<comment type="catalytic activity">
    <reaction evidence="1">
        <text>4 hydroquinone + O2 = 4 benzosemiquinone + 2 H2O</text>
        <dbReference type="Rhea" id="RHEA:11276"/>
        <dbReference type="ChEBI" id="CHEBI:15377"/>
        <dbReference type="ChEBI" id="CHEBI:15379"/>
        <dbReference type="ChEBI" id="CHEBI:17594"/>
        <dbReference type="ChEBI" id="CHEBI:17977"/>
        <dbReference type="EC" id="1.10.3.2"/>
    </reaction>
</comment>
<evidence type="ECO:0000256" key="9">
    <source>
        <dbReference type="ARBA" id="ARBA00023002"/>
    </source>
</evidence>
<evidence type="ECO:0000256" key="6">
    <source>
        <dbReference type="ARBA" id="ARBA00022525"/>
    </source>
</evidence>
<dbReference type="InterPro" id="IPR011706">
    <property type="entry name" value="Cu-oxidase_C"/>
</dbReference>
<feature type="domain" description="AA1-like" evidence="16">
    <location>
        <begin position="27"/>
        <end position="164"/>
    </location>
</feature>
<name>A0ABR1VN75_9PEZI</name>
<comment type="cofactor">
    <cofactor evidence="2">
        <name>Cu cation</name>
        <dbReference type="ChEBI" id="CHEBI:23378"/>
    </cofactor>
</comment>
<dbReference type="EC" id="1.10.3.2" evidence="5"/>
<proteinExistence type="inferred from homology"/>
<feature type="chain" id="PRO_5046539427" description="laccase" evidence="15">
    <location>
        <begin position="20"/>
        <end position="709"/>
    </location>
</feature>
<dbReference type="PROSITE" id="PS00080">
    <property type="entry name" value="MULTICOPPER_OXIDASE2"/>
    <property type="match status" value="1"/>
</dbReference>
<keyword evidence="12" id="KW-0325">Glycoprotein</keyword>
<evidence type="ECO:0000256" key="13">
    <source>
        <dbReference type="ARBA" id="ARBA00023185"/>
    </source>
</evidence>
<gene>
    <name evidence="17" type="ORF">PG996_006001</name>
</gene>
<feature type="signal peptide" evidence="15">
    <location>
        <begin position="1"/>
        <end position="19"/>
    </location>
</feature>
<dbReference type="InterPro" id="IPR011707">
    <property type="entry name" value="Cu-oxidase-like_N"/>
</dbReference>
<dbReference type="PANTHER" id="PTHR11709">
    <property type="entry name" value="MULTI-COPPER OXIDASE"/>
    <property type="match status" value="1"/>
</dbReference>
<dbReference type="Pfam" id="PF16541">
    <property type="entry name" value="AltA1"/>
    <property type="match status" value="1"/>
</dbReference>
<dbReference type="Pfam" id="PF07731">
    <property type="entry name" value="Cu-oxidase_2"/>
    <property type="match status" value="1"/>
</dbReference>
<dbReference type="Pfam" id="PF07732">
    <property type="entry name" value="Cu-oxidase_3"/>
    <property type="match status" value="1"/>
</dbReference>
<dbReference type="Gene3D" id="2.60.40.420">
    <property type="entry name" value="Cupredoxins - blue copper proteins"/>
    <property type="match status" value="3"/>
</dbReference>
<dbReference type="PROSITE" id="PS00079">
    <property type="entry name" value="MULTICOPPER_OXIDASE1"/>
    <property type="match status" value="1"/>
</dbReference>
<dbReference type="CDD" id="cd13854">
    <property type="entry name" value="CuRO_1_MaLCC_like"/>
    <property type="match status" value="1"/>
</dbReference>
<comment type="similarity">
    <text evidence="4">Belongs to the multicopper oxidase family.</text>
</comment>
<evidence type="ECO:0000256" key="14">
    <source>
        <dbReference type="PROSITE-ProRule" id="PRU01243"/>
    </source>
</evidence>
<keyword evidence="11" id="KW-1015">Disulfide bond</keyword>
<dbReference type="InterPro" id="IPR032382">
    <property type="entry name" value="AltA1"/>
</dbReference>
<keyword evidence="13" id="KW-0439">Lignin degradation</keyword>
<dbReference type="EMBL" id="JAQQWM010000003">
    <property type="protein sequence ID" value="KAK8072653.1"/>
    <property type="molecule type" value="Genomic_DNA"/>
</dbReference>
<dbReference type="InterPro" id="IPR002355">
    <property type="entry name" value="Cu_oxidase_Cu_BS"/>
</dbReference>
<evidence type="ECO:0000256" key="4">
    <source>
        <dbReference type="ARBA" id="ARBA00010609"/>
    </source>
</evidence>
<reference evidence="17 18" key="1">
    <citation type="submission" date="2023-01" db="EMBL/GenBank/DDBJ databases">
        <title>Analysis of 21 Apiospora genomes using comparative genomics revels a genus with tremendous synthesis potential of carbohydrate active enzymes and secondary metabolites.</title>
        <authorList>
            <person name="Sorensen T."/>
        </authorList>
    </citation>
    <scope>NUCLEOTIDE SEQUENCE [LARGE SCALE GENOMIC DNA]</scope>
    <source>
        <strain evidence="17 18">CBS 83171</strain>
    </source>
</reference>
<evidence type="ECO:0000256" key="1">
    <source>
        <dbReference type="ARBA" id="ARBA00000349"/>
    </source>
</evidence>
<protein>
    <recommendedName>
        <fullName evidence="5">laccase</fullName>
        <ecNumber evidence="5">1.10.3.2</ecNumber>
    </recommendedName>
</protein>
<dbReference type="CDD" id="cd13901">
    <property type="entry name" value="CuRO_3_MaLCC_like"/>
    <property type="match status" value="1"/>
</dbReference>
<comment type="caution">
    <text evidence="14">Lacks conserved residue(s) required for the propagation of feature annotation.</text>
</comment>
<evidence type="ECO:0000256" key="8">
    <source>
        <dbReference type="ARBA" id="ARBA00022729"/>
    </source>
</evidence>
<keyword evidence="7" id="KW-0479">Metal-binding</keyword>
<evidence type="ECO:0000256" key="5">
    <source>
        <dbReference type="ARBA" id="ARBA00012297"/>
    </source>
</evidence>
<keyword evidence="9" id="KW-0560">Oxidoreductase</keyword>
<keyword evidence="6" id="KW-0964">Secreted</keyword>
<dbReference type="Gene3D" id="2.40.350.20">
    <property type="match status" value="1"/>
</dbReference>
<organism evidence="17 18">
    <name type="scientific">Apiospora saccharicola</name>
    <dbReference type="NCBI Taxonomy" id="335842"/>
    <lineage>
        <taxon>Eukaryota</taxon>
        <taxon>Fungi</taxon>
        <taxon>Dikarya</taxon>
        <taxon>Ascomycota</taxon>
        <taxon>Pezizomycotina</taxon>
        <taxon>Sordariomycetes</taxon>
        <taxon>Xylariomycetidae</taxon>
        <taxon>Amphisphaeriales</taxon>
        <taxon>Apiosporaceae</taxon>
        <taxon>Apiospora</taxon>
    </lineage>
</organism>
<dbReference type="InterPro" id="IPR033138">
    <property type="entry name" value="Cu_oxidase_CS"/>
</dbReference>
<keyword evidence="18" id="KW-1185">Reference proteome</keyword>
<sequence>MQIAIAAVAAALFGSSVSAAPAPQASDVREVLTLSGFSAHKLIVDRNITDTKVDNISYKLTGSREEGTFGVACTAAAAEGAEGANEIIYAPQIYNCNGDDDHDYYFSVVSVSDKDVFTLNVFREVTFGWGYQAQIEVPTYCHAGGNDSMACAQNYCDSFPDGVNREYTFVLAEFDNWKGPDGHVQDKVMLVNGQLPGPPITANWGDTITVHVTNNLRTNGTSMHWHGIHQHLTNIQDGANGATECPLAPGQSKTYRFRATQYGSGWYHSHFSAQYTNGVFGTIQINGPSSANYDIDLGVLPIWDYYYFTADQGVRLTQGFPIPPDSNNILINGTNINPANPSQGKYAVVKLTPGAIHRLHLINPSTQNSFQVSLVGHSFTVIGTDFVPVRPITMDTVFLAVAQRYEVLIDTRGKQVDNYWFNVTLSTTGFCGTSKNPAPAAIFRYDGASATSLPSIPGKRPNDTLCQDRGDYSPIIPRNAPREGFTPAVAAQDSLPVSLSFPPQSQTVQWYVNASSMDVDWGVPTLDYVLSHAPLPTIPRRRNVVRVDVPDQWTYWVVQNLSPMVHPMHLHGHDFLMLGRTDPLQTALSLSELLADDLTGALTPLMRNFTMTNDVGKLNFNNPVRRDTIMLPALGYVVLAFAADNPGNWLFHCHIAWHASGGLAVQFVERVSEQERLIGPEDRRQYYDTCRTWRAYYPTDPYKKEDSGI</sequence>
<keyword evidence="10" id="KW-0186">Copper</keyword>
<dbReference type="InterPro" id="IPR008972">
    <property type="entry name" value="Cupredoxin"/>
</dbReference>
<accession>A0ABR1VN75</accession>
<evidence type="ECO:0000256" key="15">
    <source>
        <dbReference type="SAM" id="SignalP"/>
    </source>
</evidence>
<evidence type="ECO:0000259" key="16">
    <source>
        <dbReference type="PROSITE" id="PS51895"/>
    </source>
</evidence>
<evidence type="ECO:0000256" key="2">
    <source>
        <dbReference type="ARBA" id="ARBA00001935"/>
    </source>
</evidence>
<dbReference type="Pfam" id="PF00394">
    <property type="entry name" value="Cu-oxidase"/>
    <property type="match status" value="1"/>
</dbReference>
<comment type="caution">
    <text evidence="17">The sequence shown here is derived from an EMBL/GenBank/DDBJ whole genome shotgun (WGS) entry which is preliminary data.</text>
</comment>
<dbReference type="Proteomes" id="UP001446871">
    <property type="component" value="Unassembled WGS sequence"/>
</dbReference>
<dbReference type="InterPro" id="IPR045087">
    <property type="entry name" value="Cu-oxidase_fam"/>
</dbReference>
<dbReference type="PANTHER" id="PTHR11709:SF87">
    <property type="entry name" value="LACCASE"/>
    <property type="match status" value="1"/>
</dbReference>
<evidence type="ECO:0000256" key="3">
    <source>
        <dbReference type="ARBA" id="ARBA00004613"/>
    </source>
</evidence>
<dbReference type="InterPro" id="IPR001117">
    <property type="entry name" value="Cu-oxidase_2nd"/>
</dbReference>
<evidence type="ECO:0000313" key="18">
    <source>
        <dbReference type="Proteomes" id="UP001446871"/>
    </source>
</evidence>
<evidence type="ECO:0000256" key="10">
    <source>
        <dbReference type="ARBA" id="ARBA00023008"/>
    </source>
</evidence>
<comment type="subcellular location">
    <subcellularLocation>
        <location evidence="3">Secreted</location>
    </subcellularLocation>
</comment>